<protein>
    <submittedName>
        <fullName evidence="7">MFS transporter</fullName>
    </submittedName>
</protein>
<dbReference type="InterPro" id="IPR036259">
    <property type="entry name" value="MFS_trans_sf"/>
</dbReference>
<dbReference type="PANTHER" id="PTHR23508">
    <property type="entry name" value="CARBOXYLIC ACID TRANSPORTER PROTEIN HOMOLOG"/>
    <property type="match status" value="1"/>
</dbReference>
<dbReference type="Proteomes" id="UP001596977">
    <property type="component" value="Unassembled WGS sequence"/>
</dbReference>
<comment type="caution">
    <text evidence="7">The sequence shown here is derived from an EMBL/GenBank/DDBJ whole genome shotgun (WGS) entry which is preliminary data.</text>
</comment>
<evidence type="ECO:0000313" key="7">
    <source>
        <dbReference type="EMBL" id="MFD0947854.1"/>
    </source>
</evidence>
<feature type="transmembrane region" description="Helical" evidence="5">
    <location>
        <begin position="343"/>
        <end position="366"/>
    </location>
</feature>
<evidence type="ECO:0000256" key="5">
    <source>
        <dbReference type="SAM" id="Phobius"/>
    </source>
</evidence>
<feature type="transmembrane region" description="Helical" evidence="5">
    <location>
        <begin position="174"/>
        <end position="196"/>
    </location>
</feature>
<feature type="transmembrane region" description="Helical" evidence="5">
    <location>
        <begin position="410"/>
        <end position="432"/>
    </location>
</feature>
<accession>A0ABW3H969</accession>
<keyword evidence="2 5" id="KW-0812">Transmembrane</keyword>
<dbReference type="InterPro" id="IPR020846">
    <property type="entry name" value="MFS_dom"/>
</dbReference>
<feature type="transmembrane region" description="Helical" evidence="5">
    <location>
        <begin position="110"/>
        <end position="133"/>
    </location>
</feature>
<feature type="domain" description="Major facilitator superfamily (MFS) profile" evidence="6">
    <location>
        <begin position="22"/>
        <end position="433"/>
    </location>
</feature>
<feature type="transmembrane region" description="Helical" evidence="5">
    <location>
        <begin position="145"/>
        <end position="168"/>
    </location>
</feature>
<dbReference type="EMBL" id="JBHTJG010000009">
    <property type="protein sequence ID" value="MFD0947854.1"/>
    <property type="molecule type" value="Genomic_DNA"/>
</dbReference>
<keyword evidence="3 5" id="KW-1133">Transmembrane helix</keyword>
<keyword evidence="4 5" id="KW-0472">Membrane</keyword>
<dbReference type="InterPro" id="IPR011701">
    <property type="entry name" value="MFS"/>
</dbReference>
<name>A0ABW3H969_9SPHN</name>
<evidence type="ECO:0000256" key="4">
    <source>
        <dbReference type="ARBA" id="ARBA00023136"/>
    </source>
</evidence>
<sequence length="436" mass="45898">MAANDPRHILDEGRMSVRQWIVVAIMIALNALDGFDVLSSAFAGPGIRKEWGVSPAELGVVLSAELVGMGVGSVLLGGMADKFGRRPAMLLCLAIMAAGMWLATTSTAPMILATWRLITGLGIGGMLAAINAVTAEYSNKKARSVAMSLMVIGYPLGATLGGIVAAWLLRDGEWRLVFEFGAICTAVCIPLVYFLVPETIDYLNQHRPANALTRINKTLKLMGHPQIEDLPPVPAEKARTSVFDILKPGLVGTTLTLTAAYLFHCITFYFTLKYSPTIVGDFGYSQSQAAQALVWANVGGATGGFIFGFFMQRFGIKGPTVIMLLASVVAVAAFGLGQTTLTGWYIAVFLTGITTNSAIVGCYAAFARGFPTHVRATGTGFVIGAGRIGAVGSPLLAGALFQSFGGYQEGLFVTACIMAVGSAIGAIAFMTLKLKD</sequence>
<gene>
    <name evidence="7" type="ORF">ACFQ1E_16040</name>
</gene>
<dbReference type="Gene3D" id="1.20.1250.20">
    <property type="entry name" value="MFS general substrate transporter like domains"/>
    <property type="match status" value="1"/>
</dbReference>
<feature type="transmembrane region" description="Helical" evidence="5">
    <location>
        <begin position="249"/>
        <end position="272"/>
    </location>
</feature>
<keyword evidence="8" id="KW-1185">Reference proteome</keyword>
<dbReference type="Pfam" id="PF07690">
    <property type="entry name" value="MFS_1"/>
    <property type="match status" value="1"/>
</dbReference>
<feature type="transmembrane region" description="Helical" evidence="5">
    <location>
        <begin position="58"/>
        <end position="76"/>
    </location>
</feature>
<evidence type="ECO:0000256" key="2">
    <source>
        <dbReference type="ARBA" id="ARBA00022692"/>
    </source>
</evidence>
<feature type="transmembrane region" description="Helical" evidence="5">
    <location>
        <begin position="378"/>
        <end position="404"/>
    </location>
</feature>
<evidence type="ECO:0000256" key="3">
    <source>
        <dbReference type="ARBA" id="ARBA00022989"/>
    </source>
</evidence>
<evidence type="ECO:0000313" key="8">
    <source>
        <dbReference type="Proteomes" id="UP001596977"/>
    </source>
</evidence>
<dbReference type="PANTHER" id="PTHR23508:SF10">
    <property type="entry name" value="CARBOXYLIC ACID TRANSPORTER PROTEIN HOMOLOG"/>
    <property type="match status" value="1"/>
</dbReference>
<reference evidence="8" key="1">
    <citation type="journal article" date="2019" name="Int. J. Syst. Evol. Microbiol.">
        <title>The Global Catalogue of Microorganisms (GCM) 10K type strain sequencing project: providing services to taxonomists for standard genome sequencing and annotation.</title>
        <authorList>
            <consortium name="The Broad Institute Genomics Platform"/>
            <consortium name="The Broad Institute Genome Sequencing Center for Infectious Disease"/>
            <person name="Wu L."/>
            <person name="Ma J."/>
        </authorList>
    </citation>
    <scope>NUCLEOTIDE SEQUENCE [LARGE SCALE GENOMIC DNA]</scope>
    <source>
        <strain evidence="8">CCUG 62982</strain>
    </source>
</reference>
<evidence type="ECO:0000259" key="6">
    <source>
        <dbReference type="PROSITE" id="PS50850"/>
    </source>
</evidence>
<feature type="transmembrane region" description="Helical" evidence="5">
    <location>
        <begin position="318"/>
        <end position="337"/>
    </location>
</feature>
<evidence type="ECO:0000256" key="1">
    <source>
        <dbReference type="ARBA" id="ARBA00004141"/>
    </source>
</evidence>
<feature type="transmembrane region" description="Helical" evidence="5">
    <location>
        <begin position="292"/>
        <end position="311"/>
    </location>
</feature>
<organism evidence="7 8">
    <name type="scientific">Sphingomonas canadensis</name>
    <dbReference type="NCBI Taxonomy" id="1219257"/>
    <lineage>
        <taxon>Bacteria</taxon>
        <taxon>Pseudomonadati</taxon>
        <taxon>Pseudomonadota</taxon>
        <taxon>Alphaproteobacteria</taxon>
        <taxon>Sphingomonadales</taxon>
        <taxon>Sphingomonadaceae</taxon>
        <taxon>Sphingomonas</taxon>
    </lineage>
</organism>
<dbReference type="RefSeq" id="WP_264945608.1">
    <property type="nucleotide sequence ID" value="NZ_JAPDRA010000009.1"/>
</dbReference>
<dbReference type="SUPFAM" id="SSF103473">
    <property type="entry name" value="MFS general substrate transporter"/>
    <property type="match status" value="1"/>
</dbReference>
<comment type="subcellular location">
    <subcellularLocation>
        <location evidence="1">Membrane</location>
        <topology evidence="1">Multi-pass membrane protein</topology>
    </subcellularLocation>
</comment>
<proteinExistence type="predicted"/>
<feature type="transmembrane region" description="Helical" evidence="5">
    <location>
        <begin position="20"/>
        <end position="38"/>
    </location>
</feature>
<feature type="transmembrane region" description="Helical" evidence="5">
    <location>
        <begin position="88"/>
        <end position="104"/>
    </location>
</feature>
<dbReference type="PROSITE" id="PS50850">
    <property type="entry name" value="MFS"/>
    <property type="match status" value="1"/>
</dbReference>